<comment type="similarity">
    <text evidence="7">Belongs to the binding-protein-dependent transport system permease family.</text>
</comment>
<evidence type="ECO:0000256" key="5">
    <source>
        <dbReference type="ARBA" id="ARBA00022989"/>
    </source>
</evidence>
<evidence type="ECO:0000256" key="4">
    <source>
        <dbReference type="ARBA" id="ARBA00022692"/>
    </source>
</evidence>
<keyword evidence="2 7" id="KW-0813">Transport</keyword>
<feature type="transmembrane region" description="Helical" evidence="7">
    <location>
        <begin position="16"/>
        <end position="37"/>
    </location>
</feature>
<dbReference type="PANTHER" id="PTHR43005:SF1">
    <property type="entry name" value="SPERMIDINE_PUTRESCINE TRANSPORT SYSTEM PERMEASE PROTEIN"/>
    <property type="match status" value="1"/>
</dbReference>
<dbReference type="KEGG" id="alam:RT761_01375"/>
<feature type="domain" description="ABC transmembrane type-1" evidence="8">
    <location>
        <begin position="77"/>
        <end position="291"/>
    </location>
</feature>
<dbReference type="SUPFAM" id="SSF161098">
    <property type="entry name" value="MetI-like"/>
    <property type="match status" value="1"/>
</dbReference>
<keyword evidence="10" id="KW-1185">Reference proteome</keyword>
<dbReference type="EMBL" id="CP065383">
    <property type="protein sequence ID" value="QPM68161.1"/>
    <property type="molecule type" value="Genomic_DNA"/>
</dbReference>
<feature type="transmembrane region" description="Helical" evidence="7">
    <location>
        <begin position="222"/>
        <end position="244"/>
    </location>
</feature>
<evidence type="ECO:0000313" key="10">
    <source>
        <dbReference type="Proteomes" id="UP000594463"/>
    </source>
</evidence>
<name>A0A7T1F3A1_ATRLM</name>
<evidence type="ECO:0000256" key="3">
    <source>
        <dbReference type="ARBA" id="ARBA00022475"/>
    </source>
</evidence>
<comment type="subcellular location">
    <subcellularLocation>
        <location evidence="1 7">Cell membrane</location>
        <topology evidence="1 7">Multi-pass membrane protein</topology>
    </subcellularLocation>
</comment>
<gene>
    <name evidence="9" type="primary">ycjO_6</name>
    <name evidence="9" type="ORF">RT761_01375</name>
</gene>
<protein>
    <submittedName>
        <fullName evidence="9">Inner membrane ABC transporter permease protein YcjO</fullName>
    </submittedName>
</protein>
<dbReference type="GO" id="GO:0055085">
    <property type="term" value="P:transmembrane transport"/>
    <property type="evidence" value="ECO:0007669"/>
    <property type="project" value="InterPro"/>
</dbReference>
<feature type="transmembrane region" description="Helical" evidence="7">
    <location>
        <begin position="81"/>
        <end position="102"/>
    </location>
</feature>
<dbReference type="PANTHER" id="PTHR43005">
    <property type="entry name" value="BLR7065 PROTEIN"/>
    <property type="match status" value="1"/>
</dbReference>
<feature type="transmembrane region" description="Helical" evidence="7">
    <location>
        <begin position="164"/>
        <end position="187"/>
    </location>
</feature>
<dbReference type="PROSITE" id="PS50928">
    <property type="entry name" value="ABC_TM1"/>
    <property type="match status" value="1"/>
</dbReference>
<evidence type="ECO:0000256" key="1">
    <source>
        <dbReference type="ARBA" id="ARBA00004651"/>
    </source>
</evidence>
<evidence type="ECO:0000256" key="7">
    <source>
        <dbReference type="RuleBase" id="RU363032"/>
    </source>
</evidence>
<reference evidence="9 10" key="1">
    <citation type="journal article" date="2021" name="Nat. Commun.">
        <title>Isolation of a member of the candidate phylum Atribacteria reveals a unique cell membrane structure.</title>
        <authorList>
            <person name="Taiki K."/>
            <person name="Nobu M.K."/>
            <person name="Kusada H."/>
            <person name="Meng X.-Y."/>
            <person name="Hosoki N."/>
            <person name="Uematsu K."/>
            <person name="Yoshioka H."/>
            <person name="Kamagata Y."/>
            <person name="Tamaki H."/>
        </authorList>
    </citation>
    <scope>NUCLEOTIDE SEQUENCE [LARGE SCALE GENOMIC DNA]</scope>
    <source>
        <strain evidence="9 10">RT761</strain>
    </source>
</reference>
<sequence>MISNSIMKNLKKGNSYGLILTIPALLGIAIFIALPLVRSILLSFNSLYLLEGMDSGKYIGFKNYVKFFNDPNLFLFLKNTIIWVFGSVFGPGILGMILGLLLNRRIKARPLWRGLALIPWVMPPVVVGMIWRWILDGQWGILNRLLQQIHIIDKPILWLADTSYVMLSIVQVAIWKFFPFWFVNILAGLQVIPQEMYEAAIIDGASSFNVFTKITLPQLRPILFVLVLLQTIWSFNEFTIIWVLTQGGPGNTSMTLAPLVYVNSFKYYRMGYGASIGVVIMIITMIFTAIYLKREKINS</sequence>
<feature type="transmembrane region" description="Helical" evidence="7">
    <location>
        <begin position="114"/>
        <end position="134"/>
    </location>
</feature>
<accession>A0A7T1F3A1</accession>
<evidence type="ECO:0000256" key="6">
    <source>
        <dbReference type="ARBA" id="ARBA00023136"/>
    </source>
</evidence>
<organism evidence="9 10">
    <name type="scientific">Atribacter laminatus</name>
    <dbReference type="NCBI Taxonomy" id="2847778"/>
    <lineage>
        <taxon>Bacteria</taxon>
        <taxon>Pseudomonadati</taxon>
        <taxon>Atribacterota</taxon>
        <taxon>Atribacteria</taxon>
        <taxon>Atribacterales</taxon>
        <taxon>Atribacteraceae</taxon>
        <taxon>Atribacter</taxon>
    </lineage>
</organism>
<dbReference type="Gene3D" id="1.10.3720.10">
    <property type="entry name" value="MetI-like"/>
    <property type="match status" value="1"/>
</dbReference>
<evidence type="ECO:0000313" key="9">
    <source>
        <dbReference type="EMBL" id="QPM68161.1"/>
    </source>
</evidence>
<dbReference type="Pfam" id="PF00528">
    <property type="entry name" value="BPD_transp_1"/>
    <property type="match status" value="1"/>
</dbReference>
<keyword evidence="4 7" id="KW-0812">Transmembrane</keyword>
<evidence type="ECO:0000259" key="8">
    <source>
        <dbReference type="PROSITE" id="PS50928"/>
    </source>
</evidence>
<dbReference type="InterPro" id="IPR035906">
    <property type="entry name" value="MetI-like_sf"/>
</dbReference>
<proteinExistence type="inferred from homology"/>
<dbReference type="Proteomes" id="UP000594463">
    <property type="component" value="Chromosome"/>
</dbReference>
<feature type="transmembrane region" description="Helical" evidence="7">
    <location>
        <begin position="270"/>
        <end position="292"/>
    </location>
</feature>
<keyword evidence="5 7" id="KW-1133">Transmembrane helix</keyword>
<dbReference type="CDD" id="cd06261">
    <property type="entry name" value="TM_PBP2"/>
    <property type="match status" value="1"/>
</dbReference>
<dbReference type="AlphaFoldDB" id="A0A7T1F3A1"/>
<keyword evidence="6 7" id="KW-0472">Membrane</keyword>
<dbReference type="InterPro" id="IPR000515">
    <property type="entry name" value="MetI-like"/>
</dbReference>
<evidence type="ECO:0000256" key="2">
    <source>
        <dbReference type="ARBA" id="ARBA00022448"/>
    </source>
</evidence>
<dbReference type="GO" id="GO:0005886">
    <property type="term" value="C:plasma membrane"/>
    <property type="evidence" value="ECO:0007669"/>
    <property type="project" value="UniProtKB-SubCell"/>
</dbReference>
<keyword evidence="3" id="KW-1003">Cell membrane</keyword>